<dbReference type="Gene3D" id="3.40.50.410">
    <property type="entry name" value="von Willebrand factor, type A domain"/>
    <property type="match status" value="1"/>
</dbReference>
<keyword evidence="4" id="KW-1185">Reference proteome</keyword>
<evidence type="ECO:0000313" key="3">
    <source>
        <dbReference type="EMBL" id="MEC6831732.1"/>
    </source>
</evidence>
<feature type="transmembrane region" description="Helical" evidence="1">
    <location>
        <begin position="7"/>
        <end position="27"/>
    </location>
</feature>
<feature type="domain" description="Putative Flp pilus-assembly TadG-like N-terminal" evidence="2">
    <location>
        <begin position="6"/>
        <end position="50"/>
    </location>
</feature>
<evidence type="ECO:0000313" key="4">
    <source>
        <dbReference type="Proteomes" id="UP001306119"/>
    </source>
</evidence>
<accession>A0ABU6L585</accession>
<keyword evidence="1" id="KW-0812">Transmembrane</keyword>
<dbReference type="Pfam" id="PF13400">
    <property type="entry name" value="Tad"/>
    <property type="match status" value="1"/>
</dbReference>
<keyword evidence="1" id="KW-1133">Transmembrane helix</keyword>
<protein>
    <submittedName>
        <fullName evidence="3">Pilus assembly protein TadG-related protein</fullName>
    </submittedName>
</protein>
<dbReference type="InterPro" id="IPR036465">
    <property type="entry name" value="vWFA_dom_sf"/>
</dbReference>
<gene>
    <name evidence="3" type="ORF">VXS06_08100</name>
</gene>
<name>A0ABU6L585_9GAMM</name>
<sequence length="565" mass="65535">MKKQQGVAAIILVLVLIPLFGSVFFALEGTRFIQKKTRLADATEAAAIAVTDKNPNKLNIYTEKSKQNLKKLDNYPLASDYIKHYVKNIHDESITITPELMITKDNKNDSYFQYNVDATTTHNSWFYNKIIPSFKETQNITANSLARNYPKLVGDQPIDLVFVADFSGSMKQNLSVPQKEYITITYNNKSCKAYLRYNYGDYYRYICNKPDNNGYYIYKDINNSPQKKITALKNSINSISKEILKNKDNRVSFTAFSSYTYEFNSKNKYNMLSNLDCYSTEMISKIDHNNSNDYYYDDKVNNPNIIGLLDYKYYYDRYYKENKDISYYLDNNKIVFLNHHDYYNNKDDFFNAYLNEHGFKKITANFCHYNSMVENIFIKSPSEYRASYISGNSIYNINLTSDEGIIYNDMDDMLPQNSTSAYEGIMRGAQILNKGKYDKNNNPIPEKDYNKRKKILILLSDGLESRPKILKNLVKNNLCGKIRQNFSTNNNKMFMGMIGIGYQASDNDVFHQCFDDNIYNSEHQLISESNIIDVDDLSTLTDKIKELIRKGQQTDGISKLSDGQN</sequence>
<evidence type="ECO:0000256" key="1">
    <source>
        <dbReference type="SAM" id="Phobius"/>
    </source>
</evidence>
<comment type="caution">
    <text evidence="3">The sequence shown here is derived from an EMBL/GenBank/DDBJ whole genome shotgun (WGS) entry which is preliminary data.</text>
</comment>
<dbReference type="EMBL" id="JAYXUG010000004">
    <property type="protein sequence ID" value="MEC6831732.1"/>
    <property type="molecule type" value="Genomic_DNA"/>
</dbReference>
<keyword evidence="1" id="KW-0472">Membrane</keyword>
<organism evidence="3 4">
    <name type="scientific">Photobacterium toruni</name>
    <dbReference type="NCBI Taxonomy" id="1935446"/>
    <lineage>
        <taxon>Bacteria</taxon>
        <taxon>Pseudomonadati</taxon>
        <taxon>Pseudomonadota</taxon>
        <taxon>Gammaproteobacteria</taxon>
        <taxon>Vibrionales</taxon>
        <taxon>Vibrionaceae</taxon>
        <taxon>Photobacterium</taxon>
    </lineage>
</organism>
<dbReference type="SUPFAM" id="SSF53300">
    <property type="entry name" value="vWA-like"/>
    <property type="match status" value="1"/>
</dbReference>
<reference evidence="3 4" key="1">
    <citation type="submission" date="2024-01" db="EMBL/GenBank/DDBJ databases">
        <title>Active colonisers of the gastrointestinal tract of Atlantic salmon farmed in a warm water region.</title>
        <authorList>
            <person name="Bowman J.P."/>
        </authorList>
    </citation>
    <scope>NUCLEOTIDE SEQUENCE [LARGE SCALE GENOMIC DNA]</scope>
    <source>
        <strain evidence="3 4">S3MW1</strain>
    </source>
</reference>
<dbReference type="Proteomes" id="UP001306119">
    <property type="component" value="Unassembled WGS sequence"/>
</dbReference>
<dbReference type="RefSeq" id="WP_327774638.1">
    <property type="nucleotide sequence ID" value="NZ_JAYXUG010000004.1"/>
</dbReference>
<dbReference type="InterPro" id="IPR028087">
    <property type="entry name" value="Tad_N"/>
</dbReference>
<evidence type="ECO:0000259" key="2">
    <source>
        <dbReference type="Pfam" id="PF13400"/>
    </source>
</evidence>
<proteinExistence type="predicted"/>